<dbReference type="VEuPathDB" id="MicrosporidiaDB:EDEG_01341"/>
<reference evidence="2 3" key="1">
    <citation type="submission" date="2011-08" db="EMBL/GenBank/DDBJ databases">
        <authorList>
            <person name="Liu Z.J."/>
            <person name="Shi F.L."/>
            <person name="Lu J.Q."/>
            <person name="Li M."/>
            <person name="Wang Z.L."/>
        </authorList>
    </citation>
    <scope>NUCLEOTIDE SEQUENCE [LARGE SCALE GENOMIC DNA]</scope>
    <source>
        <strain evidence="2 3">USNM 41457</strain>
    </source>
</reference>
<evidence type="ECO:0000313" key="3">
    <source>
        <dbReference type="Proteomes" id="UP000003163"/>
    </source>
</evidence>
<keyword evidence="3" id="KW-1185">Reference proteome</keyword>
<feature type="compositionally biased region" description="Basic and acidic residues" evidence="1">
    <location>
        <begin position="832"/>
        <end position="844"/>
    </location>
</feature>
<comment type="caution">
    <text evidence="2">The sequence shown here is derived from an EMBL/GenBank/DDBJ whole genome shotgun (WGS) entry which is preliminary data.</text>
</comment>
<gene>
    <name evidence="2" type="ORF">EDEG_01341</name>
</gene>
<dbReference type="EMBL" id="AFBI03000018">
    <property type="protein sequence ID" value="EJW04471.1"/>
    <property type="molecule type" value="Genomic_DNA"/>
</dbReference>
<feature type="region of interest" description="Disordered" evidence="1">
    <location>
        <begin position="832"/>
        <end position="859"/>
    </location>
</feature>
<evidence type="ECO:0000256" key="1">
    <source>
        <dbReference type="SAM" id="MobiDB-lite"/>
    </source>
</evidence>
<feature type="compositionally biased region" description="Basic and acidic residues" evidence="1">
    <location>
        <begin position="302"/>
        <end position="317"/>
    </location>
</feature>
<dbReference type="HOGENOM" id="CLU_274062_0_0_1"/>
<feature type="region of interest" description="Disordered" evidence="1">
    <location>
        <begin position="92"/>
        <end position="119"/>
    </location>
</feature>
<dbReference type="Proteomes" id="UP000003163">
    <property type="component" value="Unassembled WGS sequence"/>
</dbReference>
<accession>J9D9M4</accession>
<proteinExistence type="predicted"/>
<evidence type="ECO:0000313" key="2">
    <source>
        <dbReference type="EMBL" id="EJW04471.1"/>
    </source>
</evidence>
<feature type="compositionally biased region" description="Basic and acidic residues" evidence="1">
    <location>
        <begin position="92"/>
        <end position="104"/>
    </location>
</feature>
<dbReference type="InParanoid" id="J9D9M4"/>
<dbReference type="SUPFAM" id="SSF50729">
    <property type="entry name" value="PH domain-like"/>
    <property type="match status" value="1"/>
</dbReference>
<organism evidence="2 3">
    <name type="scientific">Edhazardia aedis (strain USNM 41457)</name>
    <name type="common">Microsporidian parasite</name>
    <dbReference type="NCBI Taxonomy" id="1003232"/>
    <lineage>
        <taxon>Eukaryota</taxon>
        <taxon>Fungi</taxon>
        <taxon>Fungi incertae sedis</taxon>
        <taxon>Microsporidia</taxon>
        <taxon>Edhazardia</taxon>
    </lineage>
</organism>
<sequence length="1171" mass="133230">MKEDEIVEITISPKFPRNKDRNEIKISVSPAVAESVEKDKDDPYFDISMEKKNLSQCSAVSEIKDLLKQEVNIAVPSIDVLVDNIIIDNDQKTNSHDESKHSIYEKSINGSNERKSADNYSKLKTSNIYTSAEINNNDLYKDRRVVTNSSSTTESTQNYLRNIVDNSDTIAEKNKKLSKSDKEQPENHNINREKLSESMCDISFESYKSSNQSFYTAKSEIKNQENISNLFNEISESSQSSFCREFKLISMDDVKIFDRNVIFIENYNAYSVVPTKYYQIDKYTIPETYTLEDGIINILNPREQHTSDNGKNSEKNSTKSNSFNNSDLNLSDIEFYSLSSENISSYNFKLSEKSKSNIEYKKGSGLFQIVKTDGKSYILSKIDTNFIVNRDNVNVSKSTGLEYNTCITRSNDLQNLSDSCLRKKLQECSCGNCVNSTMKRCGKTSNRLESINASDKKIRKFYTSSGIDNSNITGSSESKNSNLTTILESKDIFSSSKTISKSEKIVSDVSSLRPSINIQKAEETTHSEDSAKIDHIKLSSYNNNSAIKNIIVPVEEGCLQKTEIYDDLSTYNVLSEIERGIVKLNIDDKNKSNSEQSLTNQSANNTKDLVYQNDSNIEKKNLNQNNLNSSKTLSNRENVILDSSLIDTQSIKSTESIHSYKSTKSEQSIKSSTSSANNLQNENNHIVELDLVENGFTDDKERVSLNEYCFAYGHNQNAHPNISDLMKNSDTSKDSANSITQPCKCDANHNCNSTLKFENSHDFIINDNSSKSTNSITQIDNQFPESENKNMSKNVFEQKDIKLEGENARSENNEVNISKAVNDQFSELCEKKNDSENDLRRSIQKESSSSSAHENTNQNILQSDYIKKIMRERKQNMKINKYIVEDSLIHNHHFEEINPVISNDDISSYITSNLNTNTNGEEIENNESPISSETKKNQAEEIFKEAQSRVNMNQANNTNNTNIPLGKVKRFVLAKKTKTVFIDHTNSISDLHSDILMGQIKKLSKRYTWKSNWFKLQDTSFICYNNKLNKMPIGKVPNTSEGEIKYPLDSEHYLTTKFKIDLKNAQIFLVLEPFKGNVFFSFKNTLFNCASPKMVCIDDLVLVNASIVDNSYRIHMKNPSKNIVQYTVSSLEICFKQNDLKYFLSFDNLTGFLKWNIAFELRTGKLQWPVN</sequence>
<feature type="region of interest" description="Disordered" evidence="1">
    <location>
        <begin position="301"/>
        <end position="323"/>
    </location>
</feature>
<dbReference type="AlphaFoldDB" id="J9D9M4"/>
<protein>
    <recommendedName>
        <fullName evidence="4">PH domain-containing protein</fullName>
    </recommendedName>
</protein>
<dbReference type="OrthoDB" id="2190266at2759"/>
<reference evidence="3" key="2">
    <citation type="submission" date="2015-07" db="EMBL/GenBank/DDBJ databases">
        <title>Contrasting host-pathogen interactions and genome evolution in two generalist and specialist microsporidian pathogens of mosquitoes.</title>
        <authorList>
            <consortium name="The Broad Institute Genomics Platform"/>
            <consortium name="The Broad Institute Genome Sequencing Center for Infectious Disease"/>
            <person name="Cuomo C.A."/>
            <person name="Sanscrainte N.D."/>
            <person name="Goldberg J.M."/>
            <person name="Heiman D."/>
            <person name="Young S."/>
            <person name="Zeng Q."/>
            <person name="Becnel J.J."/>
            <person name="Birren B.W."/>
        </authorList>
    </citation>
    <scope>NUCLEOTIDE SEQUENCE [LARGE SCALE GENOMIC DNA]</scope>
    <source>
        <strain evidence="3">USNM 41457</strain>
    </source>
</reference>
<name>J9D9M4_EDHAE</name>
<evidence type="ECO:0008006" key="4">
    <source>
        <dbReference type="Google" id="ProtNLM"/>
    </source>
</evidence>